<sequence length="72" mass="8190">MSPARFVECLILIRWTPINLASALQCELSWIEAMEAGNEPIPDELETWLEALADVHTQLPPLRSFRGRRSEA</sequence>
<reference evidence="1" key="1">
    <citation type="submission" date="2022-04" db="EMBL/GenBank/DDBJ databases">
        <title>Shinella lacus sp. nov., a novel member of the genus Shinella from water.</title>
        <authorList>
            <person name="Deng Y."/>
        </authorList>
    </citation>
    <scope>NUCLEOTIDE SEQUENCE</scope>
    <source>
        <strain evidence="1">JCM 31239</strain>
    </source>
</reference>
<dbReference type="EMBL" id="WHSC02000014">
    <property type="protein sequence ID" value="MDO6124647.1"/>
    <property type="molecule type" value="Genomic_DNA"/>
</dbReference>
<evidence type="ECO:0000313" key="2">
    <source>
        <dbReference type="Proteomes" id="UP001177080"/>
    </source>
</evidence>
<name>A0ABT8XLP3_9HYPH</name>
<gene>
    <name evidence="1" type="ORF">GB928_026035</name>
</gene>
<proteinExistence type="predicted"/>
<protein>
    <submittedName>
        <fullName evidence="1">Uncharacterized protein</fullName>
    </submittedName>
</protein>
<evidence type="ECO:0000313" key="1">
    <source>
        <dbReference type="EMBL" id="MDO6124647.1"/>
    </source>
</evidence>
<organism evidence="1 2">
    <name type="scientific">Shinella curvata</name>
    <dbReference type="NCBI Taxonomy" id="1817964"/>
    <lineage>
        <taxon>Bacteria</taxon>
        <taxon>Pseudomonadati</taxon>
        <taxon>Pseudomonadota</taxon>
        <taxon>Alphaproteobacteria</taxon>
        <taxon>Hyphomicrobiales</taxon>
        <taxon>Rhizobiaceae</taxon>
        <taxon>Shinella</taxon>
    </lineage>
</organism>
<dbReference type="RefSeq" id="WP_244763962.1">
    <property type="nucleotide sequence ID" value="NZ_JALJCJ010000010.1"/>
</dbReference>
<comment type="caution">
    <text evidence="1">The sequence shown here is derived from an EMBL/GenBank/DDBJ whole genome shotgun (WGS) entry which is preliminary data.</text>
</comment>
<keyword evidence="2" id="KW-1185">Reference proteome</keyword>
<dbReference type="Proteomes" id="UP001177080">
    <property type="component" value="Unassembled WGS sequence"/>
</dbReference>
<accession>A0ABT8XLP3</accession>